<sequence length="137" mass="16286">MDLETNKRKLNFLIRNPIKAMSKLGEVRAFLSKDKLVIYNNFFKTGKGFLYYLTPSEEELYGVIKKKMKYLEVPVVPPFAREIGYYGECRDMGFGYYCKPYSFLLLYGKYENPLVGRLMELYIKTNIEYLKDYFNLL</sequence>
<organism evidence="1 2">
    <name type="scientific">Nanoarchaeum equitans (strain Kin4-M)</name>
    <dbReference type="NCBI Taxonomy" id="228908"/>
    <lineage>
        <taxon>Archaea</taxon>
        <taxon>Nanobdellota</taxon>
        <taxon>Candidatus Nanoarchaeia</taxon>
        <taxon>Nanoarchaeales</taxon>
        <taxon>Nanoarchaeaceae</taxon>
        <taxon>Nanoarchaeum</taxon>
    </lineage>
</organism>
<name>Q74NI3_NANEQ</name>
<reference evidence="1 2" key="1">
    <citation type="journal article" date="2003" name="Proc. Natl. Acad. Sci. U.S.A.">
        <title>The genome of Nanoarchaeum equitans: insights into early archaeal evolution and derived parasitism.</title>
        <authorList>
            <person name="Waters E."/>
            <person name="Hohn M.J."/>
            <person name="Ahel I."/>
            <person name="Graham D.E."/>
            <person name="Adams M.D."/>
            <person name="Barnstead M."/>
            <person name="Beeson K.Y."/>
            <person name="Bibbs L."/>
            <person name="Bolanos R."/>
            <person name="Keller M."/>
            <person name="Kretz K."/>
            <person name="Lin X."/>
            <person name="Mathur E."/>
            <person name="Ni J."/>
            <person name="Podar M."/>
            <person name="Richardson T."/>
            <person name="Sutton G.G."/>
            <person name="Simon M."/>
            <person name="Soll D."/>
            <person name="Stetter K.O."/>
            <person name="Short J.M."/>
            <person name="Noordewier M."/>
        </authorList>
    </citation>
    <scope>NUCLEOTIDE SEQUENCE [LARGE SCALE GENOMIC DNA]</scope>
    <source>
        <strain evidence="1 2">Kin4-M</strain>
    </source>
</reference>
<protein>
    <submittedName>
        <fullName evidence="1">NEQ309</fullName>
    </submittedName>
</protein>
<evidence type="ECO:0000313" key="1">
    <source>
        <dbReference type="EMBL" id="AAR39156.1"/>
    </source>
</evidence>
<gene>
    <name evidence="1" type="ordered locus">NEQ309</name>
</gene>
<keyword evidence="2" id="KW-1185">Reference proteome</keyword>
<dbReference type="BioCyc" id="NEQU228908:GJB6-329-MONOMER"/>
<evidence type="ECO:0000313" key="2">
    <source>
        <dbReference type="Proteomes" id="UP000000578"/>
    </source>
</evidence>
<dbReference type="Proteomes" id="UP000000578">
    <property type="component" value="Chromosome"/>
</dbReference>
<dbReference type="KEGG" id="neq:NEQ309"/>
<dbReference type="EnsemblBacteria" id="AAR39156">
    <property type="protein sequence ID" value="AAR39156"/>
    <property type="gene ID" value="NEQ309"/>
</dbReference>
<dbReference type="HOGENOM" id="CLU_1860745_0_0_2"/>
<proteinExistence type="predicted"/>
<accession>Q74NI3</accession>
<dbReference type="AlphaFoldDB" id="Q74NI3"/>
<dbReference type="EMBL" id="AE017199">
    <property type="protein sequence ID" value="AAR39156.1"/>
    <property type="molecule type" value="Genomic_DNA"/>
</dbReference>